<dbReference type="GO" id="GO:0005737">
    <property type="term" value="C:cytoplasm"/>
    <property type="evidence" value="ECO:0007669"/>
    <property type="project" value="TreeGrafter"/>
</dbReference>
<name>A0A9P6B908_9AGAM</name>
<dbReference type="EMBL" id="MU128915">
    <property type="protein sequence ID" value="KAF9519821.1"/>
    <property type="molecule type" value="Genomic_DNA"/>
</dbReference>
<dbReference type="Proteomes" id="UP000886523">
    <property type="component" value="Unassembled WGS sequence"/>
</dbReference>
<gene>
    <name evidence="3" type="ORF">BS47DRAFT_1387773</name>
</gene>
<dbReference type="InterPro" id="IPR023210">
    <property type="entry name" value="NADP_OxRdtase_dom"/>
</dbReference>
<dbReference type="SUPFAM" id="SSF51430">
    <property type="entry name" value="NAD(P)-linked oxidoreductase"/>
    <property type="match status" value="1"/>
</dbReference>
<organism evidence="3 4">
    <name type="scientific">Hydnum rufescens UP504</name>
    <dbReference type="NCBI Taxonomy" id="1448309"/>
    <lineage>
        <taxon>Eukaryota</taxon>
        <taxon>Fungi</taxon>
        <taxon>Dikarya</taxon>
        <taxon>Basidiomycota</taxon>
        <taxon>Agaricomycotina</taxon>
        <taxon>Agaricomycetes</taxon>
        <taxon>Cantharellales</taxon>
        <taxon>Hydnaceae</taxon>
        <taxon>Hydnum</taxon>
    </lineage>
</organism>
<dbReference type="AlphaFoldDB" id="A0A9P6B908"/>
<evidence type="ECO:0000313" key="3">
    <source>
        <dbReference type="EMBL" id="KAF9519821.1"/>
    </source>
</evidence>
<feature type="domain" description="NADP-dependent oxidoreductase" evidence="2">
    <location>
        <begin position="15"/>
        <end position="327"/>
    </location>
</feature>
<dbReference type="PANTHER" id="PTHR43625:SF40">
    <property type="entry name" value="ALDO-KETO REDUCTASE YAKC [NADP(+)]"/>
    <property type="match status" value="1"/>
</dbReference>
<dbReference type="PANTHER" id="PTHR43625">
    <property type="entry name" value="AFLATOXIN B1 ALDEHYDE REDUCTASE"/>
    <property type="match status" value="1"/>
</dbReference>
<evidence type="ECO:0000313" key="4">
    <source>
        <dbReference type="Proteomes" id="UP000886523"/>
    </source>
</evidence>
<sequence>MSATRRIGDAEFAAIGYGAAGIGGVGYGAAGSDEERFKVLDRLFELGCRHWDTASVYVCRDLFLVILIRILRMTIPQGDSEELIGKWFERTGNRDKIFLATKFGLTPGVPRARGDPEFVKSECEKSLKKLKTDRIDLYYQHRPAPDTPIEITVGAMAELVKSGGKVKYLGLSEAPPNTIRRALTVHPISALQVEFSPFALTLEQPGGALEVARQFGITVVGFSPTGRGLATGRYKSPDDFGENDLRRRLPRFSAENFPYIIEVVNRLQEIRRRPQRHCRQVCIAWLLAQGNDIIPIPGSKQIKYMEENWFAKDVHLSTAEIGRIRESVDATYAHLGKILRYPQPILDQTLEETPPLEK</sequence>
<proteinExistence type="predicted"/>
<protein>
    <recommendedName>
        <fullName evidence="2">NADP-dependent oxidoreductase domain-containing protein</fullName>
    </recommendedName>
</protein>
<dbReference type="OrthoDB" id="37537at2759"/>
<dbReference type="InterPro" id="IPR050791">
    <property type="entry name" value="Aldo-Keto_reductase"/>
</dbReference>
<dbReference type="Pfam" id="PF00248">
    <property type="entry name" value="Aldo_ket_red"/>
    <property type="match status" value="1"/>
</dbReference>
<keyword evidence="1" id="KW-0560">Oxidoreductase</keyword>
<dbReference type="InterPro" id="IPR036812">
    <property type="entry name" value="NAD(P)_OxRdtase_dom_sf"/>
</dbReference>
<reference evidence="3" key="1">
    <citation type="journal article" date="2020" name="Nat. Commun.">
        <title>Large-scale genome sequencing of mycorrhizal fungi provides insights into the early evolution of symbiotic traits.</title>
        <authorList>
            <person name="Miyauchi S."/>
            <person name="Kiss E."/>
            <person name="Kuo A."/>
            <person name="Drula E."/>
            <person name="Kohler A."/>
            <person name="Sanchez-Garcia M."/>
            <person name="Morin E."/>
            <person name="Andreopoulos B."/>
            <person name="Barry K.W."/>
            <person name="Bonito G."/>
            <person name="Buee M."/>
            <person name="Carver A."/>
            <person name="Chen C."/>
            <person name="Cichocki N."/>
            <person name="Clum A."/>
            <person name="Culley D."/>
            <person name="Crous P.W."/>
            <person name="Fauchery L."/>
            <person name="Girlanda M."/>
            <person name="Hayes R.D."/>
            <person name="Keri Z."/>
            <person name="LaButti K."/>
            <person name="Lipzen A."/>
            <person name="Lombard V."/>
            <person name="Magnuson J."/>
            <person name="Maillard F."/>
            <person name="Murat C."/>
            <person name="Nolan M."/>
            <person name="Ohm R.A."/>
            <person name="Pangilinan J."/>
            <person name="Pereira M.F."/>
            <person name="Perotto S."/>
            <person name="Peter M."/>
            <person name="Pfister S."/>
            <person name="Riley R."/>
            <person name="Sitrit Y."/>
            <person name="Stielow J.B."/>
            <person name="Szollosi G."/>
            <person name="Zifcakova L."/>
            <person name="Stursova M."/>
            <person name="Spatafora J.W."/>
            <person name="Tedersoo L."/>
            <person name="Vaario L.M."/>
            <person name="Yamada A."/>
            <person name="Yan M."/>
            <person name="Wang P."/>
            <person name="Xu J."/>
            <person name="Bruns T."/>
            <person name="Baldrian P."/>
            <person name="Vilgalys R."/>
            <person name="Dunand C."/>
            <person name="Henrissat B."/>
            <person name="Grigoriev I.V."/>
            <person name="Hibbett D."/>
            <person name="Nagy L.G."/>
            <person name="Martin F.M."/>
        </authorList>
    </citation>
    <scope>NUCLEOTIDE SEQUENCE</scope>
    <source>
        <strain evidence="3">UP504</strain>
    </source>
</reference>
<evidence type="ECO:0000259" key="2">
    <source>
        <dbReference type="Pfam" id="PF00248"/>
    </source>
</evidence>
<comment type="caution">
    <text evidence="3">The sequence shown here is derived from an EMBL/GenBank/DDBJ whole genome shotgun (WGS) entry which is preliminary data.</text>
</comment>
<accession>A0A9P6B908</accession>
<dbReference type="GO" id="GO:0016491">
    <property type="term" value="F:oxidoreductase activity"/>
    <property type="evidence" value="ECO:0007669"/>
    <property type="project" value="UniProtKB-KW"/>
</dbReference>
<dbReference type="Gene3D" id="3.20.20.100">
    <property type="entry name" value="NADP-dependent oxidoreductase domain"/>
    <property type="match status" value="1"/>
</dbReference>
<keyword evidence="4" id="KW-1185">Reference proteome</keyword>
<evidence type="ECO:0000256" key="1">
    <source>
        <dbReference type="ARBA" id="ARBA00023002"/>
    </source>
</evidence>